<reference evidence="2 3" key="1">
    <citation type="journal article" date="2020" name="Genomics">
        <title>Complete, high-quality genomes from long-read metagenomic sequencing of two wolf lichen thalli reveals enigmatic genome architecture.</title>
        <authorList>
            <person name="McKenzie S.K."/>
            <person name="Walston R.F."/>
            <person name="Allen J.L."/>
        </authorList>
    </citation>
    <scope>NUCLEOTIDE SEQUENCE [LARGE SCALE GENOMIC DNA]</scope>
    <source>
        <strain evidence="2">WasteWater1</strain>
    </source>
</reference>
<dbReference type="EMBL" id="JACCJB010000007">
    <property type="protein sequence ID" value="KAF6225491.1"/>
    <property type="molecule type" value="Genomic_DNA"/>
</dbReference>
<evidence type="ECO:0000256" key="1">
    <source>
        <dbReference type="SAM" id="SignalP"/>
    </source>
</evidence>
<dbReference type="RefSeq" id="XP_037154200.1">
    <property type="nucleotide sequence ID" value="XM_037300352.1"/>
</dbReference>
<protein>
    <submittedName>
        <fullName evidence="2">Uncharacterized protein</fullName>
    </submittedName>
</protein>
<feature type="signal peptide" evidence="1">
    <location>
        <begin position="1"/>
        <end position="27"/>
    </location>
</feature>
<gene>
    <name evidence="2" type="ORF">HO133_009491</name>
</gene>
<keyword evidence="3" id="KW-1185">Reference proteome</keyword>
<comment type="caution">
    <text evidence="2">The sequence shown here is derived from an EMBL/GenBank/DDBJ whole genome shotgun (WGS) entry which is preliminary data.</text>
</comment>
<feature type="chain" id="PRO_5034242877" evidence="1">
    <location>
        <begin position="28"/>
        <end position="238"/>
    </location>
</feature>
<evidence type="ECO:0000313" key="2">
    <source>
        <dbReference type="EMBL" id="KAF6225491.1"/>
    </source>
</evidence>
<keyword evidence="1" id="KW-0732">Signal</keyword>
<accession>A0A8H6CLM2</accession>
<evidence type="ECO:0000313" key="3">
    <source>
        <dbReference type="Proteomes" id="UP000593566"/>
    </source>
</evidence>
<organism evidence="2 3">
    <name type="scientific">Letharia lupina</name>
    <dbReference type="NCBI Taxonomy" id="560253"/>
    <lineage>
        <taxon>Eukaryota</taxon>
        <taxon>Fungi</taxon>
        <taxon>Dikarya</taxon>
        <taxon>Ascomycota</taxon>
        <taxon>Pezizomycotina</taxon>
        <taxon>Lecanoromycetes</taxon>
        <taxon>OSLEUM clade</taxon>
        <taxon>Lecanoromycetidae</taxon>
        <taxon>Lecanorales</taxon>
        <taxon>Lecanorineae</taxon>
        <taxon>Parmeliaceae</taxon>
        <taxon>Letharia</taxon>
    </lineage>
</organism>
<name>A0A8H6CLM2_9LECA</name>
<dbReference type="GeneID" id="59337886"/>
<sequence>MWPSQPKPAGLLLALLALLLHVRLTTASSLSALTLPALNNTPSDANLTANMNALNRVTCLPHPDLAPFTDFSDCIPSLFRLYSTPLIHTVIIWDPGEFRQWGPETDEGGCYILVDGGLRGDVFAVEDLLGPAIRVLSKCFLGSVEGRNVLGKSSANKTPALANTLEKNFATMVSLHATCETHFGMLDQRGECEKSIKYSFSHHKRMQQKSRIEVLFTHILVDLDQNEPTYPVKGSKEQ</sequence>
<proteinExistence type="predicted"/>
<dbReference type="AlphaFoldDB" id="A0A8H6CLM2"/>
<dbReference type="Proteomes" id="UP000593566">
    <property type="component" value="Unassembled WGS sequence"/>
</dbReference>